<name>B0N891_9FIRM</name>
<keyword evidence="1" id="KW-0812">Transmembrane</keyword>
<evidence type="ECO:0000313" key="3">
    <source>
        <dbReference type="Proteomes" id="UP000005798"/>
    </source>
</evidence>
<reference evidence="2" key="2">
    <citation type="submission" date="2014-06" db="EMBL/GenBank/DDBJ databases">
        <title>Draft genome sequence of Clostridium ramosum(DSM 1402).</title>
        <authorList>
            <person name="Sudarsanam P."/>
            <person name="Ley R."/>
            <person name="Guruge J."/>
            <person name="Turnbaugh P.J."/>
            <person name="Mahowald M."/>
            <person name="Liep D."/>
            <person name="Gordon J."/>
        </authorList>
    </citation>
    <scope>NUCLEOTIDE SEQUENCE</scope>
    <source>
        <strain evidence="2">DSM 1402</strain>
    </source>
</reference>
<feature type="transmembrane region" description="Helical" evidence="1">
    <location>
        <begin position="14"/>
        <end position="32"/>
    </location>
</feature>
<dbReference type="HOGENOM" id="CLU_3135491_0_0_9"/>
<keyword evidence="3" id="KW-1185">Reference proteome</keyword>
<evidence type="ECO:0000256" key="1">
    <source>
        <dbReference type="SAM" id="Phobius"/>
    </source>
</evidence>
<organism evidence="2 3">
    <name type="scientific">Thomasclavelia ramosa DSM 1402</name>
    <dbReference type="NCBI Taxonomy" id="445974"/>
    <lineage>
        <taxon>Bacteria</taxon>
        <taxon>Bacillati</taxon>
        <taxon>Bacillota</taxon>
        <taxon>Erysipelotrichia</taxon>
        <taxon>Erysipelotrichales</taxon>
        <taxon>Coprobacillaceae</taxon>
        <taxon>Thomasclavelia</taxon>
    </lineage>
</organism>
<dbReference type="EMBL" id="ABFX02000008">
    <property type="protein sequence ID" value="EDS18029.1"/>
    <property type="molecule type" value="Genomic_DNA"/>
</dbReference>
<dbReference type="Proteomes" id="UP000005798">
    <property type="component" value="Unassembled WGS sequence"/>
</dbReference>
<sequence>MEKIILESNLFKTLFSSIALDIYLIDFILMIMRIEIPNSKKAYLLSLVF</sequence>
<keyword evidence="1" id="KW-0472">Membrane</keyword>
<reference evidence="2" key="1">
    <citation type="submission" date="2007-11" db="EMBL/GenBank/DDBJ databases">
        <authorList>
            <person name="Fulton L."/>
            <person name="Clifton S."/>
            <person name="Fulton B."/>
            <person name="Xu J."/>
            <person name="Minx P."/>
            <person name="Pepin K.H."/>
            <person name="Johnson M."/>
            <person name="Thiruvilangam P."/>
            <person name="Bhonagiri V."/>
            <person name="Nash W.E."/>
            <person name="Mardis E.R."/>
            <person name="Wilson R.K."/>
        </authorList>
    </citation>
    <scope>NUCLEOTIDE SEQUENCE [LARGE SCALE GENOMIC DNA]</scope>
    <source>
        <strain evidence="2">DSM 1402</strain>
    </source>
</reference>
<keyword evidence="1" id="KW-1133">Transmembrane helix</keyword>
<dbReference type="AlphaFoldDB" id="B0N891"/>
<comment type="caution">
    <text evidence="2">The sequence shown here is derived from an EMBL/GenBank/DDBJ whole genome shotgun (WGS) entry which is preliminary data.</text>
</comment>
<gene>
    <name evidence="2" type="ORF">CLORAM_02825</name>
</gene>
<protein>
    <submittedName>
        <fullName evidence="2">Uncharacterized protein</fullName>
    </submittedName>
</protein>
<proteinExistence type="predicted"/>
<evidence type="ECO:0000313" key="2">
    <source>
        <dbReference type="EMBL" id="EDS18029.1"/>
    </source>
</evidence>
<accession>B0N891</accession>